<dbReference type="PANTHER" id="PTHR43105">
    <property type="entry name" value="RESPIRATORY NITRATE REDUCTASE"/>
    <property type="match status" value="1"/>
</dbReference>
<feature type="domain" description="4Fe-4S Mo/W bis-MGD-type" evidence="15">
    <location>
        <begin position="281"/>
        <end position="337"/>
    </location>
</feature>
<evidence type="ECO:0000256" key="5">
    <source>
        <dbReference type="ARBA" id="ARBA00022723"/>
    </source>
</evidence>
<name>A0AAV2TVV1_CALDB</name>
<dbReference type="GO" id="GO:0051539">
    <property type="term" value="F:4 iron, 4 sulfur cluster binding"/>
    <property type="evidence" value="ECO:0007669"/>
    <property type="project" value="UniProtKB-KW"/>
</dbReference>
<evidence type="ECO:0000256" key="2">
    <source>
        <dbReference type="ARBA" id="ARBA00005404"/>
    </source>
</evidence>
<evidence type="ECO:0000256" key="10">
    <source>
        <dbReference type="ARBA" id="ARBA00034078"/>
    </source>
</evidence>
<dbReference type="FunFam" id="3.30.70.20:FF:000002">
    <property type="entry name" value="NADH-ubiquinone oxidoreductase 75 kDa subunit"/>
    <property type="match status" value="1"/>
</dbReference>
<keyword evidence="5" id="KW-0479">Metal-binding</keyword>
<dbReference type="PROSITE" id="PS51085">
    <property type="entry name" value="2FE2S_FER_2"/>
    <property type="match status" value="1"/>
</dbReference>
<evidence type="ECO:0000256" key="6">
    <source>
        <dbReference type="ARBA" id="ARBA00022967"/>
    </source>
</evidence>
<feature type="compositionally biased region" description="Low complexity" evidence="13">
    <location>
        <begin position="37"/>
        <end position="48"/>
    </location>
</feature>
<keyword evidence="9" id="KW-0520">NAD</keyword>
<evidence type="ECO:0000259" key="15">
    <source>
        <dbReference type="PROSITE" id="PS51669"/>
    </source>
</evidence>
<evidence type="ECO:0000256" key="9">
    <source>
        <dbReference type="ARBA" id="ARBA00023027"/>
    </source>
</evidence>
<dbReference type="InterPro" id="IPR006656">
    <property type="entry name" value="Mopterin_OxRdtase"/>
</dbReference>
<evidence type="ECO:0000256" key="12">
    <source>
        <dbReference type="RuleBase" id="RU004523"/>
    </source>
</evidence>
<dbReference type="Pfam" id="PF13510">
    <property type="entry name" value="Fer2_4"/>
    <property type="match status" value="1"/>
</dbReference>
<dbReference type="SUPFAM" id="SSF53706">
    <property type="entry name" value="Formate dehydrogenase/DMSO reductase, domains 1-3"/>
    <property type="match status" value="1"/>
</dbReference>
<comment type="similarity">
    <text evidence="2 12">Belongs to the complex I 75 kDa subunit family.</text>
</comment>
<comment type="catalytic activity">
    <reaction evidence="11">
        <text>a ubiquinone + NADH + 5 H(+)(in) = a ubiquinol + NAD(+) + 4 H(+)(out)</text>
        <dbReference type="Rhea" id="RHEA:29091"/>
        <dbReference type="Rhea" id="RHEA-COMP:9565"/>
        <dbReference type="Rhea" id="RHEA-COMP:9566"/>
        <dbReference type="ChEBI" id="CHEBI:15378"/>
        <dbReference type="ChEBI" id="CHEBI:16389"/>
        <dbReference type="ChEBI" id="CHEBI:17976"/>
        <dbReference type="ChEBI" id="CHEBI:57540"/>
        <dbReference type="ChEBI" id="CHEBI:57945"/>
        <dbReference type="EC" id="7.1.1.2"/>
    </reaction>
</comment>
<dbReference type="InterPro" id="IPR054351">
    <property type="entry name" value="NADH_UbQ_OxRdtase_ferredoxin"/>
</dbReference>
<comment type="cofactor">
    <cofactor evidence="10">
        <name>[2Fe-2S] cluster</name>
        <dbReference type="ChEBI" id="CHEBI:190135"/>
    </cofactor>
</comment>
<dbReference type="FunFam" id="3.30.200.210:FF:000002">
    <property type="entry name" value="NADH-ubiquinone oxidoreductase 75 kDa subunit"/>
    <property type="match status" value="1"/>
</dbReference>
<evidence type="ECO:0000256" key="4">
    <source>
        <dbReference type="ARBA" id="ARBA00022485"/>
    </source>
</evidence>
<organism evidence="17 18">
    <name type="scientific">Calicophoron daubneyi</name>
    <name type="common">Rumen fluke</name>
    <name type="synonym">Paramphistomum daubneyi</name>
    <dbReference type="NCBI Taxonomy" id="300641"/>
    <lineage>
        <taxon>Eukaryota</taxon>
        <taxon>Metazoa</taxon>
        <taxon>Spiralia</taxon>
        <taxon>Lophotrochozoa</taxon>
        <taxon>Platyhelminthes</taxon>
        <taxon>Trematoda</taxon>
        <taxon>Digenea</taxon>
        <taxon>Plagiorchiida</taxon>
        <taxon>Pronocephalata</taxon>
        <taxon>Paramphistomoidea</taxon>
        <taxon>Paramphistomidae</taxon>
        <taxon>Calicophoron</taxon>
    </lineage>
</organism>
<comment type="cofactor">
    <cofactor evidence="1">
        <name>[4Fe-4S] cluster</name>
        <dbReference type="ChEBI" id="CHEBI:49883"/>
    </cofactor>
</comment>
<dbReference type="GO" id="GO:0046872">
    <property type="term" value="F:metal ion binding"/>
    <property type="evidence" value="ECO:0007669"/>
    <property type="project" value="UniProtKB-KW"/>
</dbReference>
<comment type="caution">
    <text evidence="17">The sequence shown here is derived from an EMBL/GenBank/DDBJ whole genome shotgun (WGS) entry which is preliminary data.</text>
</comment>
<dbReference type="Pfam" id="PF09326">
    <property type="entry name" value="NADH_dhqG_C"/>
    <property type="match status" value="1"/>
</dbReference>
<keyword evidence="8" id="KW-0411">Iron-sulfur</keyword>
<dbReference type="SMART" id="SM00929">
    <property type="entry name" value="NADH-G_4Fe-4S_3"/>
    <property type="match status" value="1"/>
</dbReference>
<dbReference type="AlphaFoldDB" id="A0AAV2TVV1"/>
<dbReference type="GO" id="GO:0045271">
    <property type="term" value="C:respiratory chain complex I"/>
    <property type="evidence" value="ECO:0007669"/>
    <property type="project" value="UniProtKB-ARBA"/>
</dbReference>
<gene>
    <name evidence="17" type="ORF">CDAUBV1_LOCUS16260</name>
</gene>
<evidence type="ECO:0000256" key="13">
    <source>
        <dbReference type="SAM" id="MobiDB-lite"/>
    </source>
</evidence>
<dbReference type="PROSITE" id="PS00642">
    <property type="entry name" value="COMPLEX1_75K_2"/>
    <property type="match status" value="1"/>
</dbReference>
<feature type="domain" description="4Fe-4S His(Cys)3-ligated-type" evidence="16">
    <location>
        <begin position="140"/>
        <end position="179"/>
    </location>
</feature>
<evidence type="ECO:0000256" key="1">
    <source>
        <dbReference type="ARBA" id="ARBA00001966"/>
    </source>
</evidence>
<dbReference type="PROSITE" id="PS51669">
    <property type="entry name" value="4FE4S_MOW_BIS_MGD"/>
    <property type="match status" value="1"/>
</dbReference>
<dbReference type="InterPro" id="IPR010228">
    <property type="entry name" value="NADH_UbQ_OxRdtase_Gsu"/>
</dbReference>
<dbReference type="Pfam" id="PF22117">
    <property type="entry name" value="Fer4_Nqo3"/>
    <property type="match status" value="1"/>
</dbReference>
<evidence type="ECO:0000259" key="16">
    <source>
        <dbReference type="PROSITE" id="PS51839"/>
    </source>
</evidence>
<keyword evidence="7" id="KW-0408">Iron</keyword>
<dbReference type="NCBIfam" id="TIGR01973">
    <property type="entry name" value="NuoG"/>
    <property type="match status" value="1"/>
</dbReference>
<dbReference type="PROSITE" id="PS51839">
    <property type="entry name" value="4FE4S_HC3"/>
    <property type="match status" value="1"/>
</dbReference>
<dbReference type="InterPro" id="IPR036010">
    <property type="entry name" value="2Fe-2S_ferredoxin-like_sf"/>
</dbReference>
<keyword evidence="4" id="KW-0004">4Fe-4S</keyword>
<dbReference type="GO" id="GO:0005743">
    <property type="term" value="C:mitochondrial inner membrane"/>
    <property type="evidence" value="ECO:0007669"/>
    <property type="project" value="UniProtKB-ARBA"/>
</dbReference>
<dbReference type="PANTHER" id="PTHR43105:SF13">
    <property type="entry name" value="NADH-UBIQUINONE OXIDOREDUCTASE 75 KDA SUBUNIT, MITOCHONDRIAL"/>
    <property type="match status" value="1"/>
</dbReference>
<dbReference type="InterPro" id="IPR015405">
    <property type="entry name" value="NDUFS1-like_C"/>
</dbReference>
<evidence type="ECO:0000256" key="3">
    <source>
        <dbReference type="ARBA" id="ARBA00013888"/>
    </source>
</evidence>
<dbReference type="Gene3D" id="3.40.50.740">
    <property type="match status" value="1"/>
</dbReference>
<evidence type="ECO:0000256" key="8">
    <source>
        <dbReference type="ARBA" id="ARBA00023014"/>
    </source>
</evidence>
<dbReference type="Pfam" id="PF00384">
    <property type="entry name" value="Molybdopterin"/>
    <property type="match status" value="1"/>
</dbReference>
<dbReference type="InterPro" id="IPR006963">
    <property type="entry name" value="Mopterin_OxRdtase_4Fe-4S_dom"/>
</dbReference>
<dbReference type="CDD" id="cd00207">
    <property type="entry name" value="fer2"/>
    <property type="match status" value="1"/>
</dbReference>
<dbReference type="FunFam" id="3.10.20.740:FF:000001">
    <property type="entry name" value="NADH-quinone oxidoreductase subunit G"/>
    <property type="match status" value="1"/>
</dbReference>
<dbReference type="PROSITE" id="PS00643">
    <property type="entry name" value="COMPLEX1_75K_3"/>
    <property type="match status" value="1"/>
</dbReference>
<sequence>MLVRSFQTFPRGLAALNKVLPRLSSTNRTTPLQAAGPSVSSTTSKTAPSAPPPTPPKPSHPEKIEVFVDGNSVLCDPGMTVLQACALGGVEIPRFCYHERLSIAGSCRMCLVEVEKSLKPVASCAMPVMRGMRIKTDSPMTKKAREGVMEFLLVNHPLDCPICDQGGECDLQDQSMNFGSDRSRFVDMRFQGKRAVEDPNLGPLIKTVMTRCIHCTRCVRFANEVAGFHDLGTTGRGNHLQIGTYIDKPFFSEISGNIIDLCPVGALTSKPYAFTARPWETRRIDSIDVMDALGTNIVISMRTNQVMRIIPRLNEDVNEEWLSDKGRFSYDGLHRQRLAIPMVRKPGGTLQECTWEDALIAVGEHLISVMSQPNPDSPDYSVEPNQVAALAGPFADAEALTALKDLVNKYNSELTCTEEAFPVDSVDLRSNYLMNGHIAGIEDADLVLLIGTNPRFEAPLLNARLRKCWIHNDLRIAMIGPKVDLTYEYEDLGSSLTALKDIAEERHQFAKQLKAAKNPMIILGSECLQRPDAAAIHSMTRSIAATAGARKSSPHSTFNILHRAAGQVAALDLGYTPGVEPIKQAKPKIIFLLGADQNLIKREDLSEGCVVIYVGHHGDVGATMADIVLPAAAYTEKTAIYANTEGRAQQTRPAVSPPGMGREDWRIFRAISEVVGLPLPYDNLNEMRARIAKIAPGLLNLNSVQDASNETHVLADKVAKTKVSGAKVDTTRPVSLSLLTLSDYYITDSITRASRTMAKCVRALKEYESSKS</sequence>
<feature type="region of interest" description="Disordered" evidence="13">
    <location>
        <begin position="26"/>
        <end position="62"/>
    </location>
</feature>
<dbReference type="Gene3D" id="3.30.70.20">
    <property type="match status" value="1"/>
</dbReference>
<evidence type="ECO:0000256" key="11">
    <source>
        <dbReference type="ARBA" id="ARBA00049551"/>
    </source>
</evidence>
<dbReference type="Pfam" id="PF10588">
    <property type="entry name" value="NADH-G_4Fe-4S_3"/>
    <property type="match status" value="1"/>
</dbReference>
<keyword evidence="6" id="KW-1278">Translocase</keyword>
<dbReference type="Proteomes" id="UP001497525">
    <property type="component" value="Unassembled WGS sequence"/>
</dbReference>
<feature type="domain" description="2Fe-2S ferredoxin-type" evidence="14">
    <location>
        <begin position="62"/>
        <end position="140"/>
    </location>
</feature>
<protein>
    <recommendedName>
        <fullName evidence="3">NADH-ubiquinone oxidoreductase 75 kDa subunit, mitochondrial</fullName>
    </recommendedName>
</protein>
<dbReference type="PROSITE" id="PS00641">
    <property type="entry name" value="COMPLEX1_75K_1"/>
    <property type="match status" value="1"/>
</dbReference>
<dbReference type="GO" id="GO:0016651">
    <property type="term" value="F:oxidoreductase activity, acting on NAD(P)H"/>
    <property type="evidence" value="ECO:0007669"/>
    <property type="project" value="InterPro"/>
</dbReference>
<dbReference type="SUPFAM" id="SSF54292">
    <property type="entry name" value="2Fe-2S ferredoxin-like"/>
    <property type="match status" value="1"/>
</dbReference>
<feature type="compositionally biased region" description="Pro residues" evidence="13">
    <location>
        <begin position="49"/>
        <end position="58"/>
    </location>
</feature>
<dbReference type="InterPro" id="IPR000283">
    <property type="entry name" value="NADH_UbQ_OxRdtase_75kDa_su_CS"/>
</dbReference>
<evidence type="ECO:0000313" key="18">
    <source>
        <dbReference type="Proteomes" id="UP001497525"/>
    </source>
</evidence>
<dbReference type="Pfam" id="PF22151">
    <property type="entry name" value="Fer4_NDSU1"/>
    <property type="match status" value="1"/>
</dbReference>
<dbReference type="SUPFAM" id="SSF54862">
    <property type="entry name" value="4Fe-4S ferredoxins"/>
    <property type="match status" value="1"/>
</dbReference>
<accession>A0AAV2TVV1</accession>
<dbReference type="InterPro" id="IPR001041">
    <property type="entry name" value="2Fe-2S_ferredoxin-type"/>
</dbReference>
<evidence type="ECO:0000259" key="14">
    <source>
        <dbReference type="PROSITE" id="PS51085"/>
    </source>
</evidence>
<dbReference type="GO" id="GO:0042773">
    <property type="term" value="P:ATP synthesis coupled electron transport"/>
    <property type="evidence" value="ECO:0007669"/>
    <property type="project" value="InterPro"/>
</dbReference>
<evidence type="ECO:0000313" key="17">
    <source>
        <dbReference type="EMBL" id="CAL5140967.1"/>
    </source>
</evidence>
<reference evidence="17" key="1">
    <citation type="submission" date="2024-06" db="EMBL/GenBank/DDBJ databases">
        <authorList>
            <person name="Liu X."/>
            <person name="Lenzi L."/>
            <person name="Haldenby T S."/>
            <person name="Uol C."/>
        </authorList>
    </citation>
    <scope>NUCLEOTIDE SEQUENCE</scope>
</reference>
<dbReference type="CDD" id="cd02773">
    <property type="entry name" value="MopB_Res-Cmplx1_Nad11"/>
    <property type="match status" value="1"/>
</dbReference>
<proteinExistence type="inferred from homology"/>
<dbReference type="EMBL" id="CAXLJL010000822">
    <property type="protein sequence ID" value="CAL5140967.1"/>
    <property type="molecule type" value="Genomic_DNA"/>
</dbReference>
<dbReference type="GO" id="GO:0008137">
    <property type="term" value="F:NADH dehydrogenase (ubiquinone) activity"/>
    <property type="evidence" value="ECO:0007669"/>
    <property type="project" value="UniProtKB-EC"/>
</dbReference>
<dbReference type="Gene3D" id="3.30.200.210">
    <property type="match status" value="1"/>
</dbReference>
<evidence type="ECO:0000256" key="7">
    <source>
        <dbReference type="ARBA" id="ARBA00023004"/>
    </source>
</evidence>
<dbReference type="Gene3D" id="3.10.20.740">
    <property type="match status" value="1"/>
</dbReference>
<dbReference type="InterPro" id="IPR019574">
    <property type="entry name" value="NADH_UbQ_OxRdtase_Gsu_4Fe4S-bd"/>
</dbReference>
<dbReference type="InterPro" id="IPR050123">
    <property type="entry name" value="Prok_molybdopt-oxidoreductase"/>
</dbReference>